<comment type="caution">
    <text evidence="1">The sequence shown here is derived from an EMBL/GenBank/DDBJ whole genome shotgun (WGS) entry which is preliminary data.</text>
</comment>
<proteinExistence type="predicted"/>
<dbReference type="AlphaFoldDB" id="A0A6A7ZM60"/>
<evidence type="ECO:0000313" key="1">
    <source>
        <dbReference type="EMBL" id="MQW02812.1"/>
    </source>
</evidence>
<reference evidence="1" key="1">
    <citation type="journal article" date="2013" name="Genome Biol.">
        <title>Comparative genomics of the core and accessory genomes of 48 Sinorhizobium strains comprising five genospecies.</title>
        <authorList>
            <person name="Sugawara M."/>
            <person name="Epstein B."/>
            <person name="Badgley B.D."/>
            <person name="Unno T."/>
            <person name="Xu L."/>
            <person name="Reese J."/>
            <person name="Gyaneshwar P."/>
            <person name="Denny R."/>
            <person name="Mudge J."/>
            <person name="Bharti A.K."/>
            <person name="Farmer A.D."/>
            <person name="May G.D."/>
            <person name="Woodward J.E."/>
            <person name="Medigue C."/>
            <person name="Vallenet D."/>
            <person name="Lajus A."/>
            <person name="Rouy Z."/>
            <person name="Martinez-Vaz B."/>
            <person name="Tiffin P."/>
            <person name="Young N.D."/>
            <person name="Sadowsky M.J."/>
        </authorList>
    </citation>
    <scope>NUCLEOTIDE SEQUENCE</scope>
    <source>
        <strain evidence="1">M30</strain>
    </source>
</reference>
<name>A0A6A7ZM60_RHIML</name>
<protein>
    <submittedName>
        <fullName evidence="1">Uncharacterized protein</fullName>
    </submittedName>
</protein>
<sequence length="176" mass="20305">MTSISTALRDNLRDKLWQQCDDLGWMSLQDVERARYYELWTRDASIGGQLAHVMDARKVRVYIKDSLVKPYVRARLSLSEAEVWRLLGLTSGDRAVHIYIKPHGRRVEDGRVIGWGRSRDWKSVLMAVFERGRAQKSFSSFGVVLLESGKTEAERSRNLVREAAQRLGIEKLAWLE</sequence>
<dbReference type="RefSeq" id="WP_153317922.1">
    <property type="nucleotide sequence ID" value="NZ_WISP01000027.1"/>
</dbReference>
<gene>
    <name evidence="1" type="ORF">GHK45_02920</name>
</gene>
<dbReference type="EMBL" id="WISP01000027">
    <property type="protein sequence ID" value="MQW02812.1"/>
    <property type="molecule type" value="Genomic_DNA"/>
</dbReference>
<accession>A0A6A7ZM60</accession>
<organism evidence="1">
    <name type="scientific">Rhizobium meliloti</name>
    <name type="common">Ensifer meliloti</name>
    <name type="synonym">Sinorhizobium meliloti</name>
    <dbReference type="NCBI Taxonomy" id="382"/>
    <lineage>
        <taxon>Bacteria</taxon>
        <taxon>Pseudomonadati</taxon>
        <taxon>Pseudomonadota</taxon>
        <taxon>Alphaproteobacteria</taxon>
        <taxon>Hyphomicrobiales</taxon>
        <taxon>Rhizobiaceae</taxon>
        <taxon>Sinorhizobium/Ensifer group</taxon>
        <taxon>Sinorhizobium</taxon>
    </lineage>
</organism>